<evidence type="ECO:0000313" key="3">
    <source>
        <dbReference type="Proteomes" id="UP000490535"/>
    </source>
</evidence>
<evidence type="ECO:0000256" key="1">
    <source>
        <dbReference type="SAM" id="SignalP"/>
    </source>
</evidence>
<evidence type="ECO:0000313" key="2">
    <source>
        <dbReference type="EMBL" id="KAF1015441.1"/>
    </source>
</evidence>
<sequence>MKSNKYLFFLTGILFQPASFAESFTETWQGPVKLNLNLYVFAADVDGSIQKGKIKYDIDQPFKETVKDLDQSFMGHVDLSKGKWGLYADHQYIKTSQEKRAMYIPIALSSQLNQSSYGVYYQAYVSPEITSQHQAKFIVEPTVGLHRTEAEATLGALNQTLATDAKWTEFFWGSRFKYNFDSPWNLASELTFGTENT</sequence>
<organism evidence="2 3">
    <name type="scientific">Acinetobacter bereziniae</name>
    <name type="common">Acinetobacter genomosp. 10</name>
    <dbReference type="NCBI Taxonomy" id="106648"/>
    <lineage>
        <taxon>Bacteria</taxon>
        <taxon>Pseudomonadati</taxon>
        <taxon>Pseudomonadota</taxon>
        <taxon>Gammaproteobacteria</taxon>
        <taxon>Moraxellales</taxon>
        <taxon>Moraxellaceae</taxon>
        <taxon>Acinetobacter</taxon>
    </lineage>
</organism>
<feature type="chain" id="PRO_5032569017" evidence="1">
    <location>
        <begin position="22"/>
        <end position="197"/>
    </location>
</feature>
<reference evidence="3" key="1">
    <citation type="journal article" date="2020" name="MBio">
        <title>Horizontal gene transfer to a defensive symbiont with a reduced genome amongst a multipartite beetle microbiome.</title>
        <authorList>
            <person name="Waterworth S.C."/>
            <person name="Florez L.V."/>
            <person name="Rees E.R."/>
            <person name="Hertweck C."/>
            <person name="Kaltenpoth M."/>
            <person name="Kwan J.C."/>
        </authorList>
    </citation>
    <scope>NUCLEOTIDE SEQUENCE [LARGE SCALE GENOMIC DNA]</scope>
</reference>
<accession>A0A833PBD6</accession>
<comment type="caution">
    <text evidence="2">The sequence shown here is derived from an EMBL/GenBank/DDBJ whole genome shotgun (WGS) entry which is preliminary data.</text>
</comment>
<name>A0A833PBD6_ACIBZ</name>
<dbReference type="EMBL" id="WNDP01000215">
    <property type="protein sequence ID" value="KAF1015441.1"/>
    <property type="molecule type" value="Genomic_DNA"/>
</dbReference>
<protein>
    <submittedName>
        <fullName evidence="2">Uncharacterized protein</fullName>
    </submittedName>
</protein>
<dbReference type="Proteomes" id="UP000490535">
    <property type="component" value="Unassembled WGS sequence"/>
</dbReference>
<feature type="signal peptide" evidence="1">
    <location>
        <begin position="1"/>
        <end position="21"/>
    </location>
</feature>
<proteinExistence type="predicted"/>
<gene>
    <name evidence="2" type="ORF">GAK29_04564</name>
</gene>
<dbReference type="AlphaFoldDB" id="A0A833PBD6"/>
<keyword evidence="1" id="KW-0732">Signal</keyword>